<evidence type="ECO:0008006" key="4">
    <source>
        <dbReference type="Google" id="ProtNLM"/>
    </source>
</evidence>
<dbReference type="HOGENOM" id="CLU_101358_1_0_6"/>
<accession>G7UR22</accession>
<gene>
    <name evidence="2" type="ordered locus">DSC_05910</name>
</gene>
<organism evidence="2 3">
    <name type="scientific">Pseudoxanthomonas spadix (strain BD-a59)</name>
    <dbReference type="NCBI Taxonomy" id="1045855"/>
    <lineage>
        <taxon>Bacteria</taxon>
        <taxon>Pseudomonadati</taxon>
        <taxon>Pseudomonadota</taxon>
        <taxon>Gammaproteobacteria</taxon>
        <taxon>Lysobacterales</taxon>
        <taxon>Lysobacteraceae</taxon>
        <taxon>Pseudoxanthomonas</taxon>
    </lineage>
</organism>
<dbReference type="EMBL" id="CP003093">
    <property type="protein sequence ID" value="AER55833.1"/>
    <property type="molecule type" value="Genomic_DNA"/>
</dbReference>
<feature type="signal peptide" evidence="1">
    <location>
        <begin position="1"/>
        <end position="23"/>
    </location>
</feature>
<feature type="chain" id="PRO_5003504248" description="Lipoprotein" evidence="1">
    <location>
        <begin position="24"/>
        <end position="211"/>
    </location>
</feature>
<evidence type="ECO:0000313" key="3">
    <source>
        <dbReference type="Proteomes" id="UP000005870"/>
    </source>
</evidence>
<keyword evidence="3" id="KW-1185">Reference proteome</keyword>
<reference evidence="2 3" key="1">
    <citation type="journal article" date="2012" name="J. Bacteriol.">
        <title>Complete Genome Sequence of the BTEX-Degrading Bacterium Pseudoxanthomonas spadix BD-a59.</title>
        <authorList>
            <person name="Lee S.H."/>
            <person name="Jin H.M."/>
            <person name="Lee H.J."/>
            <person name="Kim J.M."/>
            <person name="Jeon C.O."/>
        </authorList>
    </citation>
    <scope>NUCLEOTIDE SEQUENCE [LARGE SCALE GENOMIC DNA]</scope>
    <source>
        <strain evidence="2 3">BD-a59</strain>
    </source>
</reference>
<dbReference type="Proteomes" id="UP000005870">
    <property type="component" value="Chromosome"/>
</dbReference>
<dbReference type="AlphaFoldDB" id="G7UR22"/>
<dbReference type="STRING" id="1045855.DSC_05910"/>
<sequence length="211" mass="23795">MWKRSFFSLCLFPLLWGCSMNTAPDPAELIKRYKENPHPRQGYRVTLAIADAPGPFASLEAYATYEIQGETCLLPRDNNFNGDQVAPKRRSLPVQFAKVSETEYVATVYTDRMLDADYYGRGVCHWESTGMHVRLKATGADGETEFIAGLSGEELSSGGRVSTYLQKRFYPIDSDIPNMRAFGQVDRNKMSKQLKDGDLFTLTLTSRKIEP</sequence>
<keyword evidence="1" id="KW-0732">Signal</keyword>
<dbReference type="KEGG" id="psd:DSC_05910"/>
<protein>
    <recommendedName>
        <fullName evidence="4">Lipoprotein</fullName>
    </recommendedName>
</protein>
<evidence type="ECO:0000256" key="1">
    <source>
        <dbReference type="SAM" id="SignalP"/>
    </source>
</evidence>
<proteinExistence type="predicted"/>
<dbReference type="eggNOG" id="ENOG50331KE">
    <property type="taxonomic scope" value="Bacteria"/>
</dbReference>
<evidence type="ECO:0000313" key="2">
    <source>
        <dbReference type="EMBL" id="AER55833.1"/>
    </source>
</evidence>
<name>G7UR22_PSEUP</name>